<sequence>MKLIYIAVIGFLTLLFSCSEKYKRNKLPQRESGLAALNEAMVKSNSIAGFQKKLNFWKQYLFNNKYNDSVLLSKIHYNIAGVYYQQNILDSVKWHMEQAWNLMEGQKGNEEEKVLLNAGEGNIANLEERTQEANYFYNQAAQSLITDTSLQLTPKQKIVILLAAAQSDEACSQIDKAIDRNYQALSLLLSRLRDNISLINRVYSQLAVAYNASGAHSDSLLKCIHKMEELYANFPTEVNPRFLYDRKVLYFSRIQKKDSVLFYQRKLLSDHN</sequence>
<organism evidence="1 2">
    <name type="scientific">Chitinophaga defluvii</name>
    <dbReference type="NCBI Taxonomy" id="3163343"/>
    <lineage>
        <taxon>Bacteria</taxon>
        <taxon>Pseudomonadati</taxon>
        <taxon>Bacteroidota</taxon>
        <taxon>Chitinophagia</taxon>
        <taxon>Chitinophagales</taxon>
        <taxon>Chitinophagaceae</taxon>
        <taxon>Chitinophaga</taxon>
    </lineage>
</organism>
<evidence type="ECO:0000313" key="2">
    <source>
        <dbReference type="Proteomes" id="UP001549749"/>
    </source>
</evidence>
<dbReference type="PROSITE" id="PS51257">
    <property type="entry name" value="PROKAR_LIPOPROTEIN"/>
    <property type="match status" value="1"/>
</dbReference>
<evidence type="ECO:0000313" key="1">
    <source>
        <dbReference type="EMBL" id="MET6997229.1"/>
    </source>
</evidence>
<dbReference type="RefSeq" id="WP_354659868.1">
    <property type="nucleotide sequence ID" value="NZ_JBEXAC010000001.1"/>
</dbReference>
<accession>A0ABV2T2H5</accession>
<evidence type="ECO:0008006" key="3">
    <source>
        <dbReference type="Google" id="ProtNLM"/>
    </source>
</evidence>
<gene>
    <name evidence="1" type="ORF">ABR189_07600</name>
</gene>
<name>A0ABV2T2H5_9BACT</name>
<reference evidence="1 2" key="1">
    <citation type="submission" date="2024-06" db="EMBL/GenBank/DDBJ databases">
        <title>Chitinophaga defluvii sp. nov., isolated from municipal sewage.</title>
        <authorList>
            <person name="Zhang L."/>
        </authorList>
    </citation>
    <scope>NUCLEOTIDE SEQUENCE [LARGE SCALE GENOMIC DNA]</scope>
    <source>
        <strain evidence="1 2">H8</strain>
    </source>
</reference>
<proteinExistence type="predicted"/>
<dbReference type="EMBL" id="JBEXAC010000001">
    <property type="protein sequence ID" value="MET6997229.1"/>
    <property type="molecule type" value="Genomic_DNA"/>
</dbReference>
<comment type="caution">
    <text evidence="1">The sequence shown here is derived from an EMBL/GenBank/DDBJ whole genome shotgun (WGS) entry which is preliminary data.</text>
</comment>
<protein>
    <recommendedName>
        <fullName evidence="3">Tetratricopeptide repeat protein</fullName>
    </recommendedName>
</protein>
<dbReference type="Proteomes" id="UP001549749">
    <property type="component" value="Unassembled WGS sequence"/>
</dbReference>
<keyword evidence="2" id="KW-1185">Reference proteome</keyword>